<evidence type="ECO:0000256" key="4">
    <source>
        <dbReference type="PIRSR" id="PIRSR001112-1"/>
    </source>
</evidence>
<dbReference type="PANTHER" id="PTHR21661:SF35">
    <property type="entry name" value="EPOXIDE HYDROLASE"/>
    <property type="match status" value="1"/>
</dbReference>
<dbReference type="InterPro" id="IPR016292">
    <property type="entry name" value="Epoxide_hydrolase"/>
</dbReference>
<evidence type="ECO:0000313" key="7">
    <source>
        <dbReference type="Proteomes" id="UP000663827"/>
    </source>
</evidence>
<evidence type="ECO:0000256" key="1">
    <source>
        <dbReference type="ARBA" id="ARBA00010088"/>
    </source>
</evidence>
<keyword evidence="3" id="KW-0378">Hydrolase</keyword>
<comment type="similarity">
    <text evidence="1">Belongs to the peptidase S33 family.</text>
</comment>
<accession>A0A8H3HYR3</accession>
<gene>
    <name evidence="6" type="ORF">RDB_LOCUS84765</name>
</gene>
<dbReference type="GO" id="GO:0004301">
    <property type="term" value="F:epoxide hydrolase activity"/>
    <property type="evidence" value="ECO:0007669"/>
    <property type="project" value="TreeGrafter"/>
</dbReference>
<keyword evidence="2" id="KW-0058">Aromatic hydrocarbons catabolism</keyword>
<evidence type="ECO:0000313" key="6">
    <source>
        <dbReference type="EMBL" id="CAE7147394.1"/>
    </source>
</evidence>
<evidence type="ECO:0000256" key="2">
    <source>
        <dbReference type="ARBA" id="ARBA00022797"/>
    </source>
</evidence>
<feature type="active site" description="Proton donor" evidence="4">
    <location>
        <position position="333"/>
    </location>
</feature>
<sequence>MRVSYTSIGLSFLALPSVTLGYNVKPFKFDLTSRLPHLKELVKLTKLPETSVLGKAGAGTDLAWLKDRQKDWTNGFDWVKEQAAMNKFNHSTVEIGNMTVHFIHQRSSDPKAIPLLLSHGWPGSFYEFHEVIGPLSNPEGNSNISFHVIAPSLPGFGFTSPAPPGWTLNNTAALFDTLLADVLGYKSYTATGGDWGSLVTWGLHNNHADHVKAVLYTGLVPQTGWTYDQFKTVPRFAEKVEALSQEQKQRLQNNAIFLTDEFGYFIEQSTRPAAIGLALYDNPIGQLSWISELYLGGDPLKGTPPSTLNNNTILTSVSLYHLTRTFETSVNTYYQNAGQFWQWPAMRQAANRVPMGFAEYLYEVQYYPEFLLQEVGNLVFHSVHDRGGHFSGLDNPPAYMDDIRSMMGRWYKP</sequence>
<feature type="active site" description="Nucleophile" evidence="4">
    <location>
        <position position="194"/>
    </location>
</feature>
<evidence type="ECO:0000256" key="3">
    <source>
        <dbReference type="ARBA" id="ARBA00022801"/>
    </source>
</evidence>
<dbReference type="Pfam" id="PF06441">
    <property type="entry name" value="EHN"/>
    <property type="match status" value="1"/>
</dbReference>
<proteinExistence type="inferred from homology"/>
<dbReference type="InterPro" id="IPR010497">
    <property type="entry name" value="Epoxide_hydro_N"/>
</dbReference>
<dbReference type="Proteomes" id="UP000663827">
    <property type="component" value="Unassembled WGS sequence"/>
</dbReference>
<dbReference type="InterPro" id="IPR000639">
    <property type="entry name" value="Epox_hydrolase-like"/>
</dbReference>
<feature type="active site" description="Proton acceptor" evidence="4">
    <location>
        <position position="389"/>
    </location>
</feature>
<protein>
    <recommendedName>
        <fullName evidence="5">Epoxide hydrolase N-terminal domain-containing protein</fullName>
    </recommendedName>
</protein>
<dbReference type="AlphaFoldDB" id="A0A8H3HYR3"/>
<reference evidence="6" key="1">
    <citation type="submission" date="2021-01" db="EMBL/GenBank/DDBJ databases">
        <authorList>
            <person name="Kaushik A."/>
        </authorList>
    </citation>
    <scope>NUCLEOTIDE SEQUENCE</scope>
    <source>
        <strain evidence="6">AG5</strain>
    </source>
</reference>
<dbReference type="PANTHER" id="PTHR21661">
    <property type="entry name" value="EPOXIDE HYDROLASE 1-RELATED"/>
    <property type="match status" value="1"/>
</dbReference>
<dbReference type="Gene3D" id="3.40.50.1820">
    <property type="entry name" value="alpha/beta hydrolase"/>
    <property type="match status" value="1"/>
</dbReference>
<dbReference type="InterPro" id="IPR029058">
    <property type="entry name" value="AB_hydrolase_fold"/>
</dbReference>
<feature type="domain" description="Epoxide hydrolase N-terminal" evidence="5">
    <location>
        <begin position="25"/>
        <end position="128"/>
    </location>
</feature>
<comment type="caution">
    <text evidence="6">The sequence shown here is derived from an EMBL/GenBank/DDBJ whole genome shotgun (WGS) entry which is preliminary data.</text>
</comment>
<name>A0A8H3HYR3_9AGAM</name>
<dbReference type="PIRSF" id="PIRSF001112">
    <property type="entry name" value="Epoxide_hydrolase"/>
    <property type="match status" value="1"/>
</dbReference>
<evidence type="ECO:0000259" key="5">
    <source>
        <dbReference type="Pfam" id="PF06441"/>
    </source>
</evidence>
<dbReference type="GO" id="GO:0097176">
    <property type="term" value="P:epoxide metabolic process"/>
    <property type="evidence" value="ECO:0007669"/>
    <property type="project" value="TreeGrafter"/>
</dbReference>
<dbReference type="SUPFAM" id="SSF53474">
    <property type="entry name" value="alpha/beta-Hydrolases"/>
    <property type="match status" value="1"/>
</dbReference>
<organism evidence="6 7">
    <name type="scientific">Rhizoctonia solani</name>
    <dbReference type="NCBI Taxonomy" id="456999"/>
    <lineage>
        <taxon>Eukaryota</taxon>
        <taxon>Fungi</taxon>
        <taxon>Dikarya</taxon>
        <taxon>Basidiomycota</taxon>
        <taxon>Agaricomycotina</taxon>
        <taxon>Agaricomycetes</taxon>
        <taxon>Cantharellales</taxon>
        <taxon>Ceratobasidiaceae</taxon>
        <taxon>Rhizoctonia</taxon>
    </lineage>
</organism>
<dbReference type="PRINTS" id="PR00412">
    <property type="entry name" value="EPOXHYDRLASE"/>
</dbReference>
<dbReference type="EMBL" id="CAJNJQ010001731">
    <property type="protein sequence ID" value="CAE7147394.1"/>
    <property type="molecule type" value="Genomic_DNA"/>
</dbReference>